<dbReference type="InterPro" id="IPR052462">
    <property type="entry name" value="SLIRP/GR-RBP-like"/>
</dbReference>
<keyword evidence="5" id="KW-1185">Reference proteome</keyword>
<evidence type="ECO:0000313" key="5">
    <source>
        <dbReference type="Proteomes" id="UP000636709"/>
    </source>
</evidence>
<evidence type="ECO:0000256" key="2">
    <source>
        <dbReference type="PROSITE-ProRule" id="PRU00176"/>
    </source>
</evidence>
<dbReference type="AlphaFoldDB" id="A0A835A653"/>
<evidence type="ECO:0000313" key="4">
    <source>
        <dbReference type="EMBL" id="KAF8642220.1"/>
    </source>
</evidence>
<protein>
    <recommendedName>
        <fullName evidence="3">RRM domain-containing protein</fullName>
    </recommendedName>
</protein>
<dbReference type="PROSITE" id="PS50102">
    <property type="entry name" value="RRM"/>
    <property type="match status" value="1"/>
</dbReference>
<keyword evidence="1 2" id="KW-0694">RNA-binding</keyword>
<dbReference type="Gene3D" id="3.30.70.330">
    <property type="match status" value="1"/>
</dbReference>
<dbReference type="InterPro" id="IPR012677">
    <property type="entry name" value="Nucleotide-bd_a/b_plait_sf"/>
</dbReference>
<dbReference type="SMART" id="SM00360">
    <property type="entry name" value="RRM"/>
    <property type="match status" value="1"/>
</dbReference>
<comment type="caution">
    <text evidence="4">The sequence shown here is derived from an EMBL/GenBank/DDBJ whole genome shotgun (WGS) entry which is preliminary data.</text>
</comment>
<accession>A0A835A653</accession>
<gene>
    <name evidence="4" type="ORF">HU200_067484</name>
</gene>
<dbReference type="FunFam" id="3.30.70.330:FF:000714">
    <property type="entry name" value="Glycine-rich RNA-binding protein 2, mitochondrial"/>
    <property type="match status" value="1"/>
</dbReference>
<dbReference type="EMBL" id="JACEFO010003293">
    <property type="protein sequence ID" value="KAF8642220.1"/>
    <property type="molecule type" value="Genomic_DNA"/>
</dbReference>
<dbReference type="Proteomes" id="UP000636709">
    <property type="component" value="Unassembled WGS sequence"/>
</dbReference>
<name>A0A835A653_9POAL</name>
<dbReference type="SUPFAM" id="SSF54928">
    <property type="entry name" value="RNA-binding domain, RBD"/>
    <property type="match status" value="1"/>
</dbReference>
<proteinExistence type="predicted"/>
<dbReference type="PANTHER" id="PTHR48027">
    <property type="entry name" value="HETEROGENEOUS NUCLEAR RIBONUCLEOPROTEIN 87F-RELATED"/>
    <property type="match status" value="1"/>
</dbReference>
<reference evidence="4" key="1">
    <citation type="submission" date="2020-07" db="EMBL/GenBank/DDBJ databases">
        <title>Genome sequence and genetic diversity analysis of an under-domesticated orphan crop, white fonio (Digitaria exilis).</title>
        <authorList>
            <person name="Bennetzen J.L."/>
            <person name="Chen S."/>
            <person name="Ma X."/>
            <person name="Wang X."/>
            <person name="Yssel A.E.J."/>
            <person name="Chaluvadi S.R."/>
            <person name="Johnson M."/>
            <person name="Gangashetty P."/>
            <person name="Hamidou F."/>
            <person name="Sanogo M.D."/>
            <person name="Zwaenepoel A."/>
            <person name="Wallace J."/>
            <person name="Van De Peer Y."/>
            <person name="Van Deynze A."/>
        </authorList>
    </citation>
    <scope>NUCLEOTIDE SEQUENCE</scope>
    <source>
        <tissue evidence="4">Leaves</tissue>
    </source>
</reference>
<dbReference type="InterPro" id="IPR000504">
    <property type="entry name" value="RRM_dom"/>
</dbReference>
<dbReference type="Pfam" id="PF00076">
    <property type="entry name" value="RRM_1"/>
    <property type="match status" value="1"/>
</dbReference>
<dbReference type="InterPro" id="IPR035979">
    <property type="entry name" value="RBD_domain_sf"/>
</dbReference>
<evidence type="ECO:0000259" key="3">
    <source>
        <dbReference type="PROSITE" id="PS50102"/>
    </source>
</evidence>
<feature type="domain" description="RRM" evidence="3">
    <location>
        <begin position="35"/>
        <end position="113"/>
    </location>
</feature>
<organism evidence="4 5">
    <name type="scientific">Digitaria exilis</name>
    <dbReference type="NCBI Taxonomy" id="1010633"/>
    <lineage>
        <taxon>Eukaryota</taxon>
        <taxon>Viridiplantae</taxon>
        <taxon>Streptophyta</taxon>
        <taxon>Embryophyta</taxon>
        <taxon>Tracheophyta</taxon>
        <taxon>Spermatophyta</taxon>
        <taxon>Magnoliopsida</taxon>
        <taxon>Liliopsida</taxon>
        <taxon>Poales</taxon>
        <taxon>Poaceae</taxon>
        <taxon>PACMAD clade</taxon>
        <taxon>Panicoideae</taxon>
        <taxon>Panicodae</taxon>
        <taxon>Paniceae</taxon>
        <taxon>Anthephorinae</taxon>
        <taxon>Digitaria</taxon>
    </lineage>
</organism>
<sequence length="113" mass="12127">MTPNWRVGSGTLLRNAAAIRLAKLFSSSSARSSSSKLFVGGLSYDTNETALKDAFSRYGHVTAVKVICHPTTGRSKGFGFVVFSSQDDAAAAVHKMNGEVLDGRNIRVHYSNC</sequence>
<evidence type="ECO:0000256" key="1">
    <source>
        <dbReference type="ARBA" id="ARBA00022884"/>
    </source>
</evidence>
<dbReference type="OrthoDB" id="439808at2759"/>
<dbReference type="GO" id="GO:0003723">
    <property type="term" value="F:RNA binding"/>
    <property type="evidence" value="ECO:0007669"/>
    <property type="project" value="UniProtKB-UniRule"/>
</dbReference>